<sequence length="162" mass="18974">MASPHDVSPGRPYSRHDFFSPDVLRVNESQSETSQEMRHYLWNSFNEIKCFLMPDPGTNVREKEGFDGRLADLIDSFKIHLKDFVEQLLSPHKLVIKKMNGLEVTSGQLYNHIREYAEENYKDINTFESGTMLQMNLEYRSSNNVKLAHEEFVKKMELVKED</sequence>
<feature type="non-terminal residue" evidence="2">
    <location>
        <position position="162"/>
    </location>
</feature>
<proteinExistence type="predicted"/>
<protein>
    <recommendedName>
        <fullName evidence="1">Guanylate-binding protein N-terminal domain-containing protein</fullName>
    </recommendedName>
</protein>
<evidence type="ECO:0000313" key="3">
    <source>
        <dbReference type="Proteomes" id="UP001497623"/>
    </source>
</evidence>
<gene>
    <name evidence="2" type="ORF">MNOR_LOCUS21143</name>
</gene>
<evidence type="ECO:0000313" key="2">
    <source>
        <dbReference type="EMBL" id="CAL4117220.1"/>
    </source>
</evidence>
<dbReference type="InterPro" id="IPR015894">
    <property type="entry name" value="Guanylate-bd_N"/>
</dbReference>
<evidence type="ECO:0000259" key="1">
    <source>
        <dbReference type="Pfam" id="PF02263"/>
    </source>
</evidence>
<comment type="caution">
    <text evidence="2">The sequence shown here is derived from an EMBL/GenBank/DDBJ whole genome shotgun (WGS) entry which is preliminary data.</text>
</comment>
<dbReference type="Gene3D" id="3.40.50.300">
    <property type="entry name" value="P-loop containing nucleotide triphosphate hydrolases"/>
    <property type="match status" value="1"/>
</dbReference>
<dbReference type="PANTHER" id="PTHR10751">
    <property type="entry name" value="GUANYLATE BINDING PROTEIN"/>
    <property type="match status" value="1"/>
</dbReference>
<feature type="domain" description="Guanylate-binding protein N-terminal" evidence="1">
    <location>
        <begin position="23"/>
        <end position="96"/>
    </location>
</feature>
<keyword evidence="3" id="KW-1185">Reference proteome</keyword>
<dbReference type="GO" id="GO:0005525">
    <property type="term" value="F:GTP binding"/>
    <property type="evidence" value="ECO:0007669"/>
    <property type="project" value="InterPro"/>
</dbReference>
<organism evidence="2 3">
    <name type="scientific">Meganyctiphanes norvegica</name>
    <name type="common">Northern krill</name>
    <name type="synonym">Thysanopoda norvegica</name>
    <dbReference type="NCBI Taxonomy" id="48144"/>
    <lineage>
        <taxon>Eukaryota</taxon>
        <taxon>Metazoa</taxon>
        <taxon>Ecdysozoa</taxon>
        <taxon>Arthropoda</taxon>
        <taxon>Crustacea</taxon>
        <taxon>Multicrustacea</taxon>
        <taxon>Malacostraca</taxon>
        <taxon>Eumalacostraca</taxon>
        <taxon>Eucarida</taxon>
        <taxon>Euphausiacea</taxon>
        <taxon>Euphausiidae</taxon>
        <taxon>Meganyctiphanes</taxon>
    </lineage>
</organism>
<reference evidence="2 3" key="1">
    <citation type="submission" date="2024-05" db="EMBL/GenBank/DDBJ databases">
        <authorList>
            <person name="Wallberg A."/>
        </authorList>
    </citation>
    <scope>NUCLEOTIDE SEQUENCE [LARGE SCALE GENOMIC DNA]</scope>
</reference>
<name>A0AAV2R7S5_MEGNR</name>
<dbReference type="AlphaFoldDB" id="A0AAV2R7S5"/>
<accession>A0AAV2R7S5</accession>
<dbReference type="GO" id="GO:0003924">
    <property type="term" value="F:GTPase activity"/>
    <property type="evidence" value="ECO:0007669"/>
    <property type="project" value="InterPro"/>
</dbReference>
<dbReference type="EMBL" id="CAXKWB010016819">
    <property type="protein sequence ID" value="CAL4117220.1"/>
    <property type="molecule type" value="Genomic_DNA"/>
</dbReference>
<dbReference type="Pfam" id="PF02263">
    <property type="entry name" value="GBP"/>
    <property type="match status" value="1"/>
</dbReference>
<dbReference type="InterPro" id="IPR027417">
    <property type="entry name" value="P-loop_NTPase"/>
</dbReference>
<dbReference type="Proteomes" id="UP001497623">
    <property type="component" value="Unassembled WGS sequence"/>
</dbReference>